<accession>S5XRE7</accession>
<dbReference type="eggNOG" id="ENOG5033A72">
    <property type="taxonomic scope" value="Bacteria"/>
</dbReference>
<reference evidence="1 2" key="1">
    <citation type="journal article" date="2014" name="BMC Genomics">
        <title>Architecture and functions of a multipartite genome of the methylotrophic bacterium Paracoccus aminophilus JCM 7686, containing primary and secondary chromids.</title>
        <authorList>
            <person name="Dziewit L."/>
            <person name="Czarnecki J."/>
            <person name="Wibberg D."/>
            <person name="Radlinska M."/>
            <person name="Mrozek P."/>
            <person name="Szymczak M."/>
            <person name="Schluter A."/>
            <person name="Puhler A."/>
            <person name="Bartosik D."/>
        </authorList>
    </citation>
    <scope>NUCLEOTIDE SEQUENCE [LARGE SCALE GENOMIC DNA]</scope>
    <source>
        <strain evidence="1">JCM 7686</strain>
    </source>
</reference>
<name>S5XRE7_PARAH</name>
<proteinExistence type="predicted"/>
<protein>
    <recommendedName>
        <fullName evidence="3">DUF2513 domain-containing protein</fullName>
    </recommendedName>
</protein>
<dbReference type="EMBL" id="CP006650">
    <property type="protein sequence ID" value="AGT09979.1"/>
    <property type="molecule type" value="Genomic_DNA"/>
</dbReference>
<dbReference type="Proteomes" id="UP000015480">
    <property type="component" value="Chromosome"/>
</dbReference>
<dbReference type="AlphaFoldDB" id="S5XRE7"/>
<dbReference type="Pfam" id="PF10711">
    <property type="entry name" value="DUF2513"/>
    <property type="match status" value="1"/>
</dbReference>
<evidence type="ECO:0008006" key="3">
    <source>
        <dbReference type="Google" id="ProtNLM"/>
    </source>
</evidence>
<evidence type="ECO:0000313" key="1">
    <source>
        <dbReference type="EMBL" id="AGT09979.1"/>
    </source>
</evidence>
<evidence type="ECO:0000313" key="2">
    <source>
        <dbReference type="Proteomes" id="UP000015480"/>
    </source>
</evidence>
<gene>
    <name evidence="1" type="ORF">JCM7686_2939</name>
</gene>
<sequence>MKLDMELVRDILLWIEENQVTPRAEIDDIPIAGKTDVEIGYHVALLCQAGFLDASLEEVTGTDGEDYLIYTVRTIWMTGHDLLDNLRSKSALDEAVALAASAGKGGLISVYKALQDSAVAAMIAYAAARIRGT</sequence>
<dbReference type="HOGENOM" id="CLU_139712_2_1_5"/>
<dbReference type="KEGG" id="pami:JCM7686_2939"/>
<keyword evidence="2" id="KW-1185">Reference proteome</keyword>
<dbReference type="InterPro" id="IPR019650">
    <property type="entry name" value="DUF2513"/>
</dbReference>
<organism evidence="1 2">
    <name type="scientific">Paracoccus aminophilus JCM 7686</name>
    <dbReference type="NCBI Taxonomy" id="1367847"/>
    <lineage>
        <taxon>Bacteria</taxon>
        <taxon>Pseudomonadati</taxon>
        <taxon>Pseudomonadota</taxon>
        <taxon>Alphaproteobacteria</taxon>
        <taxon>Rhodobacterales</taxon>
        <taxon>Paracoccaceae</taxon>
        <taxon>Paracoccus</taxon>
    </lineage>
</organism>